<protein>
    <recommendedName>
        <fullName evidence="3">Fumarylacetoacetase-like C-terminal domain-containing protein</fullName>
    </recommendedName>
</protein>
<dbReference type="KEGG" id="ehx:EMIHUDRAFT_232926"/>
<keyword evidence="2" id="KW-1185">Reference proteome</keyword>
<dbReference type="InterPro" id="IPR050772">
    <property type="entry name" value="Hydratase-Decarb/MhpD_sf"/>
</dbReference>
<dbReference type="GO" id="GO:0005737">
    <property type="term" value="C:cytoplasm"/>
    <property type="evidence" value="ECO:0007669"/>
    <property type="project" value="TreeGrafter"/>
</dbReference>
<dbReference type="HOGENOM" id="CLU_060136_1_0_1"/>
<dbReference type="RefSeq" id="XP_005764068.1">
    <property type="nucleotide sequence ID" value="XM_005764011.1"/>
</dbReference>
<accession>A0A0D3K3S1</accession>
<reference evidence="2" key="1">
    <citation type="journal article" date="2013" name="Nature">
        <title>Pan genome of the phytoplankton Emiliania underpins its global distribution.</title>
        <authorList>
            <person name="Read B.A."/>
            <person name="Kegel J."/>
            <person name="Klute M.J."/>
            <person name="Kuo A."/>
            <person name="Lefebvre S.C."/>
            <person name="Maumus F."/>
            <person name="Mayer C."/>
            <person name="Miller J."/>
            <person name="Monier A."/>
            <person name="Salamov A."/>
            <person name="Young J."/>
            <person name="Aguilar M."/>
            <person name="Claverie J.M."/>
            <person name="Frickenhaus S."/>
            <person name="Gonzalez K."/>
            <person name="Herman E.K."/>
            <person name="Lin Y.C."/>
            <person name="Napier J."/>
            <person name="Ogata H."/>
            <person name="Sarno A.F."/>
            <person name="Shmutz J."/>
            <person name="Schroeder D."/>
            <person name="de Vargas C."/>
            <person name="Verret F."/>
            <person name="von Dassow P."/>
            <person name="Valentin K."/>
            <person name="Van de Peer Y."/>
            <person name="Wheeler G."/>
            <person name="Dacks J.B."/>
            <person name="Delwiche C.F."/>
            <person name="Dyhrman S.T."/>
            <person name="Glockner G."/>
            <person name="John U."/>
            <person name="Richards T."/>
            <person name="Worden A.Z."/>
            <person name="Zhang X."/>
            <person name="Grigoriev I.V."/>
            <person name="Allen A.E."/>
            <person name="Bidle K."/>
            <person name="Borodovsky M."/>
            <person name="Bowler C."/>
            <person name="Brownlee C."/>
            <person name="Cock J.M."/>
            <person name="Elias M."/>
            <person name="Gladyshev V.N."/>
            <person name="Groth M."/>
            <person name="Guda C."/>
            <person name="Hadaegh A."/>
            <person name="Iglesias-Rodriguez M.D."/>
            <person name="Jenkins J."/>
            <person name="Jones B.M."/>
            <person name="Lawson T."/>
            <person name="Leese F."/>
            <person name="Lindquist E."/>
            <person name="Lobanov A."/>
            <person name="Lomsadze A."/>
            <person name="Malik S.B."/>
            <person name="Marsh M.E."/>
            <person name="Mackinder L."/>
            <person name="Mock T."/>
            <person name="Mueller-Roeber B."/>
            <person name="Pagarete A."/>
            <person name="Parker M."/>
            <person name="Probert I."/>
            <person name="Quesneville H."/>
            <person name="Raines C."/>
            <person name="Rensing S.A."/>
            <person name="Riano-Pachon D.M."/>
            <person name="Richier S."/>
            <person name="Rokitta S."/>
            <person name="Shiraiwa Y."/>
            <person name="Soanes D.M."/>
            <person name="van der Giezen M."/>
            <person name="Wahlund T.M."/>
            <person name="Williams B."/>
            <person name="Wilson W."/>
            <person name="Wolfe G."/>
            <person name="Wurch L.L."/>
        </authorList>
    </citation>
    <scope>NUCLEOTIDE SEQUENCE</scope>
</reference>
<dbReference type="AlphaFoldDB" id="A0A0D3K3S1"/>
<reference evidence="1" key="2">
    <citation type="submission" date="2024-10" db="UniProtKB">
        <authorList>
            <consortium name="EnsemblProtists"/>
        </authorList>
    </citation>
    <scope>IDENTIFICATION</scope>
</reference>
<dbReference type="Proteomes" id="UP000013827">
    <property type="component" value="Unassembled WGS sequence"/>
</dbReference>
<dbReference type="GO" id="GO:0008684">
    <property type="term" value="F:2-oxopent-4-enoate hydratase activity"/>
    <property type="evidence" value="ECO:0007669"/>
    <property type="project" value="TreeGrafter"/>
</dbReference>
<dbReference type="InterPro" id="IPR036663">
    <property type="entry name" value="Fumarylacetoacetase_C_sf"/>
</dbReference>
<evidence type="ECO:0008006" key="3">
    <source>
        <dbReference type="Google" id="ProtNLM"/>
    </source>
</evidence>
<evidence type="ECO:0000313" key="1">
    <source>
        <dbReference type="EnsemblProtists" id="EOD30406"/>
    </source>
</evidence>
<dbReference type="GeneID" id="17275678"/>
<proteinExistence type="predicted"/>
<dbReference type="EnsemblProtists" id="EOD30406">
    <property type="protein sequence ID" value="EOD30406"/>
    <property type="gene ID" value="EMIHUDRAFT_232926"/>
</dbReference>
<sequence>MSSTTSFSPAACADRLARAWLTGETITERGDHFTPPDVASVYAVHEALREHPSIGSVGGVVGYKMGGTGVAALPSGEPVPALPGLLLGPPPGVASPEFGVVAEGVSLPRARCNYSNVEAEVGFVMRSTPVPASTCFPLSEADVWAAVGEVFLAIEACGSRYALEKPTALEKSADAQSAGAVVRGRGWRVGCAGCPSAKALAAVETTISINGTQVASGAASLVPLGSPLASLTWLANHLPSRGERLRPGQTVITGACSKTKAFAVGDDIVACFGELGNVRLTFR</sequence>
<dbReference type="RefSeq" id="XP_005782835.1">
    <property type="nucleotide sequence ID" value="XM_005782778.1"/>
</dbReference>
<name>A0A0D3K3S1_EMIH1</name>
<organism evidence="1 2">
    <name type="scientific">Emiliania huxleyi (strain CCMP1516)</name>
    <dbReference type="NCBI Taxonomy" id="280463"/>
    <lineage>
        <taxon>Eukaryota</taxon>
        <taxon>Haptista</taxon>
        <taxon>Haptophyta</taxon>
        <taxon>Prymnesiophyceae</taxon>
        <taxon>Isochrysidales</taxon>
        <taxon>Noelaerhabdaceae</taxon>
        <taxon>Emiliania</taxon>
    </lineage>
</organism>
<dbReference type="GeneID" id="17257761"/>
<dbReference type="EnsemblProtists" id="EOD11639">
    <property type="protein sequence ID" value="EOD11639"/>
    <property type="gene ID" value="EMIHUDRAFT_104698"/>
</dbReference>
<dbReference type="Gene3D" id="3.90.850.10">
    <property type="entry name" value="Fumarylacetoacetase-like, C-terminal domain"/>
    <property type="match status" value="1"/>
</dbReference>
<dbReference type="PaxDb" id="2903-EOD11639"/>
<evidence type="ECO:0000313" key="2">
    <source>
        <dbReference type="Proteomes" id="UP000013827"/>
    </source>
</evidence>
<dbReference type="PANTHER" id="PTHR30143">
    <property type="entry name" value="ACID HYDRATASE"/>
    <property type="match status" value="1"/>
</dbReference>
<dbReference type="SUPFAM" id="SSF56529">
    <property type="entry name" value="FAH"/>
    <property type="match status" value="1"/>
</dbReference>
<dbReference type="eggNOG" id="ENOG502SM9J">
    <property type="taxonomic scope" value="Eukaryota"/>
</dbReference>
<dbReference type="PANTHER" id="PTHR30143:SF0">
    <property type="entry name" value="2-KETO-4-PENTENOATE HYDRATASE"/>
    <property type="match status" value="1"/>
</dbReference>
<dbReference type="KEGG" id="ehx:EMIHUDRAFT_104698"/>